<evidence type="ECO:0000313" key="1">
    <source>
        <dbReference type="EMBL" id="KAI6083066.1"/>
    </source>
</evidence>
<accession>A0ACC0CRP5</accession>
<dbReference type="Proteomes" id="UP001497680">
    <property type="component" value="Unassembled WGS sequence"/>
</dbReference>
<dbReference type="EMBL" id="MU394358">
    <property type="protein sequence ID" value="KAI6083066.1"/>
    <property type="molecule type" value="Genomic_DNA"/>
</dbReference>
<sequence length="176" mass="20431">MFAAEEEWAATPPTRAELVSGCPQPEASPTAVRRWFQRYLHYRGLNPDVPHIAFWTGDELNKFSIRQLESTIYWCSGMRGWEAEILARDIYTMLKESMPPRRTAFQAYVEYFFGVTFYQRLIFSDIGSAIDWSLTDWIVGLIAWGVFVICHIVLANTWLFLVGYMFSTDMPMLTCN</sequence>
<gene>
    <name evidence="1" type="ORF">F4821DRAFT_281131</name>
</gene>
<organism evidence="1 2">
    <name type="scientific">Hypoxylon rubiginosum</name>
    <dbReference type="NCBI Taxonomy" id="110542"/>
    <lineage>
        <taxon>Eukaryota</taxon>
        <taxon>Fungi</taxon>
        <taxon>Dikarya</taxon>
        <taxon>Ascomycota</taxon>
        <taxon>Pezizomycotina</taxon>
        <taxon>Sordariomycetes</taxon>
        <taxon>Xylariomycetidae</taxon>
        <taxon>Xylariales</taxon>
        <taxon>Hypoxylaceae</taxon>
        <taxon>Hypoxylon</taxon>
    </lineage>
</organism>
<proteinExistence type="predicted"/>
<name>A0ACC0CRP5_9PEZI</name>
<evidence type="ECO:0000313" key="2">
    <source>
        <dbReference type="Proteomes" id="UP001497680"/>
    </source>
</evidence>
<protein>
    <submittedName>
        <fullName evidence="1">Uncharacterized protein</fullName>
    </submittedName>
</protein>
<keyword evidence="2" id="KW-1185">Reference proteome</keyword>
<reference evidence="1 2" key="1">
    <citation type="journal article" date="2022" name="New Phytol.">
        <title>Ecological generalism drives hyperdiversity of secondary metabolite gene clusters in xylarialean endophytes.</title>
        <authorList>
            <person name="Franco M.E.E."/>
            <person name="Wisecaver J.H."/>
            <person name="Arnold A.E."/>
            <person name="Ju Y.M."/>
            <person name="Slot J.C."/>
            <person name="Ahrendt S."/>
            <person name="Moore L.P."/>
            <person name="Eastman K.E."/>
            <person name="Scott K."/>
            <person name="Konkel Z."/>
            <person name="Mondo S.J."/>
            <person name="Kuo A."/>
            <person name="Hayes R.D."/>
            <person name="Haridas S."/>
            <person name="Andreopoulos B."/>
            <person name="Riley R."/>
            <person name="LaButti K."/>
            <person name="Pangilinan J."/>
            <person name="Lipzen A."/>
            <person name="Amirebrahimi M."/>
            <person name="Yan J."/>
            <person name="Adam C."/>
            <person name="Keymanesh K."/>
            <person name="Ng V."/>
            <person name="Louie K."/>
            <person name="Northen T."/>
            <person name="Drula E."/>
            <person name="Henrissat B."/>
            <person name="Hsieh H.M."/>
            <person name="Youens-Clark K."/>
            <person name="Lutzoni F."/>
            <person name="Miadlikowska J."/>
            <person name="Eastwood D.C."/>
            <person name="Hamelin R.C."/>
            <person name="Grigoriev I.V."/>
            <person name="U'Ren J.M."/>
        </authorList>
    </citation>
    <scope>NUCLEOTIDE SEQUENCE [LARGE SCALE GENOMIC DNA]</scope>
    <source>
        <strain evidence="1 2">ER1909</strain>
    </source>
</reference>
<comment type="caution">
    <text evidence="1">The sequence shown here is derived from an EMBL/GenBank/DDBJ whole genome shotgun (WGS) entry which is preliminary data.</text>
</comment>